<reference evidence="2" key="2">
    <citation type="journal article" date="2015" name="Fish Shellfish Immunol.">
        <title>Early steps in the European eel (Anguilla anguilla)-Vibrio vulnificus interaction in the gills: Role of the RtxA13 toxin.</title>
        <authorList>
            <person name="Callol A."/>
            <person name="Pajuelo D."/>
            <person name="Ebbesson L."/>
            <person name="Teles M."/>
            <person name="MacKenzie S."/>
            <person name="Amaro C."/>
        </authorList>
    </citation>
    <scope>NUCLEOTIDE SEQUENCE</scope>
</reference>
<proteinExistence type="predicted"/>
<name>A0A0E9W700_ANGAN</name>
<dbReference type="AlphaFoldDB" id="A0A0E9W700"/>
<keyword evidence="1" id="KW-0812">Transmembrane</keyword>
<feature type="transmembrane region" description="Helical" evidence="1">
    <location>
        <begin position="30"/>
        <end position="48"/>
    </location>
</feature>
<protein>
    <submittedName>
        <fullName evidence="2">Uncharacterized protein</fullName>
    </submittedName>
</protein>
<organism evidence="2">
    <name type="scientific">Anguilla anguilla</name>
    <name type="common">European freshwater eel</name>
    <name type="synonym">Muraena anguilla</name>
    <dbReference type="NCBI Taxonomy" id="7936"/>
    <lineage>
        <taxon>Eukaryota</taxon>
        <taxon>Metazoa</taxon>
        <taxon>Chordata</taxon>
        <taxon>Craniata</taxon>
        <taxon>Vertebrata</taxon>
        <taxon>Euteleostomi</taxon>
        <taxon>Actinopterygii</taxon>
        <taxon>Neopterygii</taxon>
        <taxon>Teleostei</taxon>
        <taxon>Anguilliformes</taxon>
        <taxon>Anguillidae</taxon>
        <taxon>Anguilla</taxon>
    </lineage>
</organism>
<evidence type="ECO:0000256" key="1">
    <source>
        <dbReference type="SAM" id="Phobius"/>
    </source>
</evidence>
<dbReference type="EMBL" id="GBXM01022481">
    <property type="protein sequence ID" value="JAH86096.1"/>
    <property type="molecule type" value="Transcribed_RNA"/>
</dbReference>
<keyword evidence="1" id="KW-1133">Transmembrane helix</keyword>
<reference evidence="2" key="1">
    <citation type="submission" date="2014-11" db="EMBL/GenBank/DDBJ databases">
        <authorList>
            <person name="Amaro Gonzalez C."/>
        </authorList>
    </citation>
    <scope>NUCLEOTIDE SEQUENCE</scope>
</reference>
<keyword evidence="1" id="KW-0472">Membrane</keyword>
<accession>A0A0E9W700</accession>
<sequence>MKQDGLRACPAQLCFSELNCAAVILPNQTLALSKIQMLFAVFFIYLFFKPCFFE</sequence>
<evidence type="ECO:0000313" key="2">
    <source>
        <dbReference type="EMBL" id="JAH86096.1"/>
    </source>
</evidence>